<dbReference type="PaxDb" id="39947-A0A0P0VDM1"/>
<dbReference type="EMBL" id="AP014958">
    <property type="protein sequence ID" value="BAS76501.1"/>
    <property type="molecule type" value="Genomic_DNA"/>
</dbReference>
<reference evidence="2 3" key="3">
    <citation type="journal article" date="2013" name="Rice">
        <title>Improvement of the Oryza sativa Nipponbare reference genome using next generation sequence and optical map data.</title>
        <authorList>
            <person name="Kawahara Y."/>
            <person name="de la Bastide M."/>
            <person name="Hamilton J.P."/>
            <person name="Kanamori H."/>
            <person name="McCombie W.R."/>
            <person name="Ouyang S."/>
            <person name="Schwartz D.C."/>
            <person name="Tanaka T."/>
            <person name="Wu J."/>
            <person name="Zhou S."/>
            <person name="Childs K.L."/>
            <person name="Davidson R.M."/>
            <person name="Lin H."/>
            <person name="Quesada-Ocampo L."/>
            <person name="Vaillancourt B."/>
            <person name="Sakai H."/>
            <person name="Lee S.S."/>
            <person name="Kim J."/>
            <person name="Numa H."/>
            <person name="Itoh T."/>
            <person name="Buell C.R."/>
            <person name="Matsumoto T."/>
        </authorList>
    </citation>
    <scope>NUCLEOTIDE SEQUENCE [LARGE SCALE GENOMIC DNA]</scope>
    <source>
        <strain evidence="3">cv. Nipponbare</strain>
    </source>
</reference>
<organism evidence="2 3">
    <name type="scientific">Oryza sativa subsp. japonica</name>
    <name type="common">Rice</name>
    <dbReference type="NCBI Taxonomy" id="39947"/>
    <lineage>
        <taxon>Eukaryota</taxon>
        <taxon>Viridiplantae</taxon>
        <taxon>Streptophyta</taxon>
        <taxon>Embryophyta</taxon>
        <taxon>Tracheophyta</taxon>
        <taxon>Spermatophyta</taxon>
        <taxon>Magnoliopsida</taxon>
        <taxon>Liliopsida</taxon>
        <taxon>Poales</taxon>
        <taxon>Poaceae</taxon>
        <taxon>BOP clade</taxon>
        <taxon>Oryzoideae</taxon>
        <taxon>Oryzeae</taxon>
        <taxon>Oryzinae</taxon>
        <taxon>Oryza</taxon>
        <taxon>Oryza sativa</taxon>
    </lineage>
</organism>
<dbReference type="InParanoid" id="A0A0P0VDM1"/>
<gene>
    <name evidence="2" type="ordered locus">Os02g0100333</name>
    <name evidence="2" type="ORF">OSNPB_020100333</name>
</gene>
<dbReference type="AlphaFoldDB" id="A0A0P0VDM1"/>
<feature type="region of interest" description="Disordered" evidence="1">
    <location>
        <begin position="64"/>
        <end position="123"/>
    </location>
</feature>
<sequence>KRLLGPIEFRHHLCNDGAHLGVGLVPRKAGRIHTILKSCHNLRVTKCCHQIRVLILLISTFPGTPPGIAPPGKPPGIPPGKPPPGIPPGKPPPGIPPGKPPPGIPPGKPPLGDAPPDERLDDCSFRLALS</sequence>
<evidence type="ECO:0000313" key="2">
    <source>
        <dbReference type="EMBL" id="BAS76501.1"/>
    </source>
</evidence>
<reference evidence="2 3" key="2">
    <citation type="journal article" date="2013" name="Plant Cell Physiol.">
        <title>Rice Annotation Project Database (RAP-DB): an integrative and interactive database for rice genomics.</title>
        <authorList>
            <person name="Sakai H."/>
            <person name="Lee S.S."/>
            <person name="Tanaka T."/>
            <person name="Numa H."/>
            <person name="Kim J."/>
            <person name="Kawahara Y."/>
            <person name="Wakimoto H."/>
            <person name="Yang C.C."/>
            <person name="Iwamoto M."/>
            <person name="Abe T."/>
            <person name="Yamada Y."/>
            <person name="Muto A."/>
            <person name="Inokuchi H."/>
            <person name="Ikemura T."/>
            <person name="Matsumoto T."/>
            <person name="Sasaki T."/>
            <person name="Itoh T."/>
        </authorList>
    </citation>
    <scope>NUCLEOTIDE SEQUENCE [LARGE SCALE GENOMIC DNA]</scope>
    <source>
        <strain evidence="3">cv. Nipponbare</strain>
    </source>
</reference>
<dbReference type="Gramene" id="Os02t0100333-00">
    <property type="protein sequence ID" value="Os02t0100333-00"/>
    <property type="gene ID" value="Os02g0100333"/>
</dbReference>
<accession>A0A0P0VDM1</accession>
<proteinExistence type="predicted"/>
<keyword evidence="3" id="KW-1185">Reference proteome</keyword>
<dbReference type="Proteomes" id="UP000059680">
    <property type="component" value="Chromosome 2"/>
</dbReference>
<evidence type="ECO:0000256" key="1">
    <source>
        <dbReference type="SAM" id="MobiDB-lite"/>
    </source>
</evidence>
<reference evidence="3" key="1">
    <citation type="journal article" date="2005" name="Nature">
        <title>The map-based sequence of the rice genome.</title>
        <authorList>
            <consortium name="International rice genome sequencing project (IRGSP)"/>
            <person name="Matsumoto T."/>
            <person name="Wu J."/>
            <person name="Kanamori H."/>
            <person name="Katayose Y."/>
            <person name="Fujisawa M."/>
            <person name="Namiki N."/>
            <person name="Mizuno H."/>
            <person name="Yamamoto K."/>
            <person name="Antonio B.A."/>
            <person name="Baba T."/>
            <person name="Sakata K."/>
            <person name="Nagamura Y."/>
            <person name="Aoki H."/>
            <person name="Arikawa K."/>
            <person name="Arita K."/>
            <person name="Bito T."/>
            <person name="Chiden Y."/>
            <person name="Fujitsuka N."/>
            <person name="Fukunaka R."/>
            <person name="Hamada M."/>
            <person name="Harada C."/>
            <person name="Hayashi A."/>
            <person name="Hijishita S."/>
            <person name="Honda M."/>
            <person name="Hosokawa S."/>
            <person name="Ichikawa Y."/>
            <person name="Idonuma A."/>
            <person name="Iijima M."/>
            <person name="Ikeda M."/>
            <person name="Ikeno M."/>
            <person name="Ito K."/>
            <person name="Ito S."/>
            <person name="Ito T."/>
            <person name="Ito Y."/>
            <person name="Ito Y."/>
            <person name="Iwabuchi A."/>
            <person name="Kamiya K."/>
            <person name="Karasawa W."/>
            <person name="Kurita K."/>
            <person name="Katagiri S."/>
            <person name="Kikuta A."/>
            <person name="Kobayashi H."/>
            <person name="Kobayashi N."/>
            <person name="Machita K."/>
            <person name="Maehara T."/>
            <person name="Masukawa M."/>
            <person name="Mizubayashi T."/>
            <person name="Mukai Y."/>
            <person name="Nagasaki H."/>
            <person name="Nagata Y."/>
            <person name="Naito S."/>
            <person name="Nakashima M."/>
            <person name="Nakama Y."/>
            <person name="Nakamichi Y."/>
            <person name="Nakamura M."/>
            <person name="Meguro A."/>
            <person name="Negishi M."/>
            <person name="Ohta I."/>
            <person name="Ohta T."/>
            <person name="Okamoto M."/>
            <person name="Ono N."/>
            <person name="Saji S."/>
            <person name="Sakaguchi M."/>
            <person name="Sakai K."/>
            <person name="Shibata M."/>
            <person name="Shimokawa T."/>
            <person name="Song J."/>
            <person name="Takazaki Y."/>
            <person name="Terasawa K."/>
            <person name="Tsugane M."/>
            <person name="Tsuji K."/>
            <person name="Ueda S."/>
            <person name="Waki K."/>
            <person name="Yamagata H."/>
            <person name="Yamamoto M."/>
            <person name="Yamamoto S."/>
            <person name="Yamane H."/>
            <person name="Yoshiki S."/>
            <person name="Yoshihara R."/>
            <person name="Yukawa K."/>
            <person name="Zhong H."/>
            <person name="Yano M."/>
            <person name="Yuan Q."/>
            <person name="Ouyang S."/>
            <person name="Liu J."/>
            <person name="Jones K.M."/>
            <person name="Gansberger K."/>
            <person name="Moffat K."/>
            <person name="Hill J."/>
            <person name="Bera J."/>
            <person name="Fadrosh D."/>
            <person name="Jin S."/>
            <person name="Johri S."/>
            <person name="Kim M."/>
            <person name="Overton L."/>
            <person name="Reardon M."/>
            <person name="Tsitrin T."/>
            <person name="Vuong H."/>
            <person name="Weaver B."/>
            <person name="Ciecko A."/>
            <person name="Tallon L."/>
            <person name="Jackson J."/>
            <person name="Pai G."/>
            <person name="Aken S.V."/>
            <person name="Utterback T."/>
            <person name="Reidmuller S."/>
            <person name="Feldblyum T."/>
            <person name="Hsiao J."/>
            <person name="Zismann V."/>
            <person name="Iobst S."/>
            <person name="de Vazeille A.R."/>
            <person name="Buell C.R."/>
            <person name="Ying K."/>
            <person name="Li Y."/>
            <person name="Lu T."/>
            <person name="Huang Y."/>
            <person name="Zhao Q."/>
            <person name="Feng Q."/>
            <person name="Zhang L."/>
            <person name="Zhu J."/>
            <person name="Weng Q."/>
            <person name="Mu J."/>
            <person name="Lu Y."/>
            <person name="Fan D."/>
            <person name="Liu Y."/>
            <person name="Guan J."/>
            <person name="Zhang Y."/>
            <person name="Yu S."/>
            <person name="Liu X."/>
            <person name="Zhang Y."/>
            <person name="Hong G."/>
            <person name="Han B."/>
            <person name="Choisne N."/>
            <person name="Demange N."/>
            <person name="Orjeda G."/>
            <person name="Samain S."/>
            <person name="Cattolico L."/>
            <person name="Pelletier E."/>
            <person name="Couloux A."/>
            <person name="Segurens B."/>
            <person name="Wincker P."/>
            <person name="D'Hont A."/>
            <person name="Scarpelli C."/>
            <person name="Weissenbach J."/>
            <person name="Salanoubat M."/>
            <person name="Quetier F."/>
            <person name="Yu Y."/>
            <person name="Kim H.R."/>
            <person name="Rambo T."/>
            <person name="Currie J."/>
            <person name="Collura K."/>
            <person name="Luo M."/>
            <person name="Yang T."/>
            <person name="Ammiraju J.S.S."/>
            <person name="Engler F."/>
            <person name="Soderlund C."/>
            <person name="Wing R.A."/>
            <person name="Palmer L.E."/>
            <person name="de la Bastide M."/>
            <person name="Spiegel L."/>
            <person name="Nascimento L."/>
            <person name="Zutavern T."/>
            <person name="O'Shaughnessy A."/>
            <person name="Dike S."/>
            <person name="Dedhia N."/>
            <person name="Preston R."/>
            <person name="Balija V."/>
            <person name="McCombie W.R."/>
            <person name="Chow T."/>
            <person name="Chen H."/>
            <person name="Chung M."/>
            <person name="Chen C."/>
            <person name="Shaw J."/>
            <person name="Wu H."/>
            <person name="Hsiao K."/>
            <person name="Chao Y."/>
            <person name="Chu M."/>
            <person name="Cheng C."/>
            <person name="Hour A."/>
            <person name="Lee P."/>
            <person name="Lin S."/>
            <person name="Lin Y."/>
            <person name="Liou J."/>
            <person name="Liu S."/>
            <person name="Hsing Y."/>
            <person name="Raghuvanshi S."/>
            <person name="Mohanty A."/>
            <person name="Bharti A.K."/>
            <person name="Gaur A."/>
            <person name="Gupta V."/>
            <person name="Kumar D."/>
            <person name="Ravi V."/>
            <person name="Vij S."/>
            <person name="Kapur A."/>
            <person name="Khurana P."/>
            <person name="Khurana P."/>
            <person name="Khurana J.P."/>
            <person name="Tyagi A.K."/>
            <person name="Gaikwad K."/>
            <person name="Singh A."/>
            <person name="Dalal V."/>
            <person name="Srivastava S."/>
            <person name="Dixit A."/>
            <person name="Pal A.K."/>
            <person name="Ghazi I.A."/>
            <person name="Yadav M."/>
            <person name="Pandit A."/>
            <person name="Bhargava A."/>
            <person name="Sureshbabu K."/>
            <person name="Batra K."/>
            <person name="Sharma T.R."/>
            <person name="Mohapatra T."/>
            <person name="Singh N.K."/>
            <person name="Messing J."/>
            <person name="Nelson A.B."/>
            <person name="Fuks G."/>
            <person name="Kavchok S."/>
            <person name="Keizer G."/>
            <person name="Linton E."/>
            <person name="Llaca V."/>
            <person name="Song R."/>
            <person name="Tanyolac B."/>
            <person name="Young S."/>
            <person name="Ho-Il K."/>
            <person name="Hahn J.H."/>
            <person name="Sangsakoo G."/>
            <person name="Vanavichit A."/>
            <person name="de Mattos Luiz.A.T."/>
            <person name="Zimmer P.D."/>
            <person name="Malone G."/>
            <person name="Dellagostin O."/>
            <person name="de Oliveira A.C."/>
            <person name="Bevan M."/>
            <person name="Bancroft I."/>
            <person name="Minx P."/>
            <person name="Cordum H."/>
            <person name="Wilson R."/>
            <person name="Cheng Z."/>
            <person name="Jin W."/>
            <person name="Jiang J."/>
            <person name="Leong S.A."/>
            <person name="Iwama H."/>
            <person name="Gojobori T."/>
            <person name="Itoh T."/>
            <person name="Niimura Y."/>
            <person name="Fujii Y."/>
            <person name="Habara T."/>
            <person name="Sakai H."/>
            <person name="Sato Y."/>
            <person name="Wilson G."/>
            <person name="Kumar K."/>
            <person name="McCouch S."/>
            <person name="Juretic N."/>
            <person name="Hoen D."/>
            <person name="Wright S."/>
            <person name="Bruskiewich R."/>
            <person name="Bureau T."/>
            <person name="Miyao A."/>
            <person name="Hirochika H."/>
            <person name="Nishikawa T."/>
            <person name="Kadowaki K."/>
            <person name="Sugiura M."/>
            <person name="Burr B."/>
            <person name="Sasaki T."/>
        </authorList>
    </citation>
    <scope>NUCLEOTIDE SEQUENCE [LARGE SCALE GENOMIC DNA]</scope>
    <source>
        <strain evidence="3">cv. Nipponbare</strain>
    </source>
</reference>
<feature type="compositionally biased region" description="Pro residues" evidence="1">
    <location>
        <begin position="64"/>
        <end position="113"/>
    </location>
</feature>
<feature type="non-terminal residue" evidence="2">
    <location>
        <position position="130"/>
    </location>
</feature>
<protein>
    <submittedName>
        <fullName evidence="2">Os02g0100333 protein</fullName>
    </submittedName>
</protein>
<evidence type="ECO:0000313" key="3">
    <source>
        <dbReference type="Proteomes" id="UP000059680"/>
    </source>
</evidence>
<name>A0A0P0VDM1_ORYSJ</name>